<evidence type="ECO:0000313" key="2">
    <source>
        <dbReference type="EMBL" id="QQP93537.1"/>
    </source>
</evidence>
<dbReference type="InterPro" id="IPR027785">
    <property type="entry name" value="UvrD-like_helicase_C"/>
</dbReference>
<geneLocation type="plasmid" evidence="2 3">
    <name>pTT6-2</name>
</geneLocation>
<dbReference type="Pfam" id="PF13538">
    <property type="entry name" value="UvrD_C_2"/>
    <property type="match status" value="1"/>
</dbReference>
<keyword evidence="2" id="KW-0614">Plasmid</keyword>
<sequence>MDTQTKKKVDLTPDQQQAVRAFRDFMEDSSRKIFYLAGYAGVGKSTMIEQAIAQLGLKAEQVDYVAYTNRATKVLNSKGCPATTIHKAIYKSFPVVDEKATKVAQTKARLAGVKDWASITVPRFVKRFDPQNRLTSKALVVADECSMIGQEQYDDLVKSCSKILFIGDPGQLDPIKDTCPLASMTPDFMLDKILRQKNQSPIILLSMMARNGELIPRGEWGEPGDEAAKYGPSNRDIVGDILAADQALTGKNATRLNWNAAVIKRLYSLALTDLMPTRVGMKMVVRSNSAEFGVTKGDIGILMEPARSVTVTVTKGWGESKRTVRRDALRAMIRFEDGEREVTFWPDNFRDYRVARELPEAVDGVAVLDYGWVCTVHVSQGSSWENVLVLDDGFGRGRGDARQKWLYTAITRAEKSLTIIEGL</sequence>
<dbReference type="Pfam" id="PF13604">
    <property type="entry name" value="AAA_30"/>
    <property type="match status" value="1"/>
</dbReference>
<proteinExistence type="predicted"/>
<dbReference type="EMBL" id="CP067422">
    <property type="protein sequence ID" value="QQP93537.1"/>
    <property type="molecule type" value="Genomic_DNA"/>
</dbReference>
<feature type="domain" description="UvrD-like helicase C-terminal" evidence="1">
    <location>
        <begin position="370"/>
        <end position="420"/>
    </location>
</feature>
<organism evidence="2 3">
    <name type="scientific">Skermanella cutis</name>
    <dbReference type="NCBI Taxonomy" id="2775420"/>
    <lineage>
        <taxon>Bacteria</taxon>
        <taxon>Pseudomonadati</taxon>
        <taxon>Pseudomonadota</taxon>
        <taxon>Alphaproteobacteria</taxon>
        <taxon>Rhodospirillales</taxon>
        <taxon>Azospirillaceae</taxon>
        <taxon>Skermanella</taxon>
    </lineage>
</organism>
<dbReference type="Proteomes" id="UP000595197">
    <property type="component" value="Plasmid pTT6-2"/>
</dbReference>
<protein>
    <submittedName>
        <fullName evidence="2">AAA family ATPase</fullName>
    </submittedName>
</protein>
<accession>A0ABX7BGM3</accession>
<name>A0ABX7BGM3_9PROT</name>
<keyword evidence="3" id="KW-1185">Reference proteome</keyword>
<evidence type="ECO:0000313" key="3">
    <source>
        <dbReference type="Proteomes" id="UP000595197"/>
    </source>
</evidence>
<dbReference type="Gene3D" id="3.40.50.300">
    <property type="entry name" value="P-loop containing nucleotide triphosphate hydrolases"/>
    <property type="match status" value="2"/>
</dbReference>
<evidence type="ECO:0000259" key="1">
    <source>
        <dbReference type="Pfam" id="PF13538"/>
    </source>
</evidence>
<reference evidence="2" key="1">
    <citation type="submission" date="2021-02" db="EMBL/GenBank/DDBJ databases">
        <title>Skermanella TT6 skin isolate.</title>
        <authorList>
            <person name="Lee K."/>
            <person name="Ganzorig M."/>
        </authorList>
    </citation>
    <scope>NUCLEOTIDE SEQUENCE</scope>
    <source>
        <strain evidence="2">TT6</strain>
    </source>
</reference>
<dbReference type="SUPFAM" id="SSF52540">
    <property type="entry name" value="P-loop containing nucleoside triphosphate hydrolases"/>
    <property type="match status" value="1"/>
</dbReference>
<dbReference type="InterPro" id="IPR027417">
    <property type="entry name" value="P-loop_NTPase"/>
</dbReference>
<gene>
    <name evidence="2" type="ORF">IGS68_33495</name>
</gene>
<dbReference type="RefSeq" id="WP_201083172.1">
    <property type="nucleotide sequence ID" value="NZ_CP067422.1"/>
</dbReference>
<dbReference type="CDD" id="cd18809">
    <property type="entry name" value="SF1_C_RecD"/>
    <property type="match status" value="1"/>
</dbReference>